<sequence length="265" mass="27467">MSVRHVAVVIPARDEQDLVGRCLASVSAAAHRLPADVTVDVVVVLDGCVDGTAEVVACFPAVRTVVTRGGNVGRARAAGVRAALDQVRGDLADVWVACTDADSEVPDGWLTDHLRLADAGADVVVGTVRPDPRDLLPDEVVQWQVTRVPGRPNGHVHGANLGVRASAYVAAGGFAPRREHEDVGLVAALHAAGARIVASDVVDVLTSGRREGRSPGGYAGYLTTRFPRSASRPADVDRPGLDPVGADVPASDRVTDPATLLVAAD</sequence>
<evidence type="ECO:0000256" key="10">
    <source>
        <dbReference type="SAM" id="MobiDB-lite"/>
    </source>
</evidence>
<dbReference type="PANTHER" id="PTHR43646:SF2">
    <property type="entry name" value="GLYCOSYLTRANSFERASE 2-LIKE DOMAIN-CONTAINING PROTEIN"/>
    <property type="match status" value="1"/>
</dbReference>
<dbReference type="Proteomes" id="UP000288246">
    <property type="component" value="Unassembled WGS sequence"/>
</dbReference>
<comment type="similarity">
    <text evidence="8">Belongs to the glycosyltransferase 2 family. CrtQ subfamily.</text>
</comment>
<dbReference type="AlphaFoldDB" id="A0A401V0H9"/>
<evidence type="ECO:0000256" key="5">
    <source>
        <dbReference type="ARBA" id="ARBA00023136"/>
    </source>
</evidence>
<dbReference type="GO" id="GO:0016757">
    <property type="term" value="F:glycosyltransferase activity"/>
    <property type="evidence" value="ECO:0007669"/>
    <property type="project" value="UniProtKB-KW"/>
</dbReference>
<evidence type="ECO:0000256" key="4">
    <source>
        <dbReference type="ARBA" id="ARBA00022679"/>
    </source>
</evidence>
<evidence type="ECO:0000256" key="3">
    <source>
        <dbReference type="ARBA" id="ARBA00022676"/>
    </source>
</evidence>
<accession>A0A401V0H9</accession>
<evidence type="ECO:0000256" key="8">
    <source>
        <dbReference type="ARBA" id="ARBA00038120"/>
    </source>
</evidence>
<dbReference type="InterPro" id="IPR001173">
    <property type="entry name" value="Glyco_trans_2-like"/>
</dbReference>
<keyword evidence="4 12" id="KW-0808">Transferase</keyword>
<evidence type="ECO:0000256" key="1">
    <source>
        <dbReference type="ARBA" id="ARBA00004236"/>
    </source>
</evidence>
<keyword evidence="2" id="KW-1003">Cell membrane</keyword>
<comment type="subcellular location">
    <subcellularLocation>
        <location evidence="1">Cell membrane</location>
    </subcellularLocation>
</comment>
<reference evidence="12 13" key="1">
    <citation type="submission" date="2018-11" db="EMBL/GenBank/DDBJ databases">
        <title>Draft genome sequence of Cellulomonas takizawaensis strain TKZ-21.</title>
        <authorList>
            <person name="Yamamura H."/>
            <person name="Hayashi T."/>
            <person name="Hamada M."/>
            <person name="Serisawa Y."/>
            <person name="Matsuyama K."/>
            <person name="Nakagawa Y."/>
            <person name="Otoguro M."/>
            <person name="Yanagida F."/>
            <person name="Hayakawa M."/>
        </authorList>
    </citation>
    <scope>NUCLEOTIDE SEQUENCE [LARGE SCALE GENOMIC DNA]</scope>
    <source>
        <strain evidence="12 13">TKZ-21</strain>
    </source>
</reference>
<evidence type="ECO:0000259" key="11">
    <source>
        <dbReference type="Pfam" id="PF00535"/>
    </source>
</evidence>
<evidence type="ECO:0000256" key="7">
    <source>
        <dbReference type="ARBA" id="ARBA00037904"/>
    </source>
</evidence>
<feature type="domain" description="Glycosyltransferase 2-like" evidence="11">
    <location>
        <begin position="8"/>
        <end position="139"/>
    </location>
</feature>
<proteinExistence type="inferred from homology"/>
<evidence type="ECO:0000256" key="2">
    <source>
        <dbReference type="ARBA" id="ARBA00022475"/>
    </source>
</evidence>
<dbReference type="SUPFAM" id="SSF53448">
    <property type="entry name" value="Nucleotide-diphospho-sugar transferases"/>
    <property type="match status" value="1"/>
</dbReference>
<name>A0A401V0H9_9CELL</name>
<evidence type="ECO:0000256" key="6">
    <source>
        <dbReference type="ARBA" id="ARBA00037281"/>
    </source>
</evidence>
<feature type="region of interest" description="Disordered" evidence="10">
    <location>
        <begin position="213"/>
        <end position="265"/>
    </location>
</feature>
<dbReference type="InterPro" id="IPR029044">
    <property type="entry name" value="Nucleotide-diphossugar_trans"/>
</dbReference>
<evidence type="ECO:0000313" key="12">
    <source>
        <dbReference type="EMBL" id="GCD20453.1"/>
    </source>
</evidence>
<organism evidence="12 13">
    <name type="scientific">Cellulomonas algicola</name>
    <dbReference type="NCBI Taxonomy" id="2071633"/>
    <lineage>
        <taxon>Bacteria</taxon>
        <taxon>Bacillati</taxon>
        <taxon>Actinomycetota</taxon>
        <taxon>Actinomycetes</taxon>
        <taxon>Micrococcales</taxon>
        <taxon>Cellulomonadaceae</taxon>
        <taxon>Cellulomonas</taxon>
    </lineage>
</organism>
<evidence type="ECO:0000313" key="13">
    <source>
        <dbReference type="Proteomes" id="UP000288246"/>
    </source>
</evidence>
<keyword evidence="3" id="KW-0328">Glycosyltransferase</keyword>
<comment type="caution">
    <text evidence="12">The sequence shown here is derived from an EMBL/GenBank/DDBJ whole genome shotgun (WGS) entry which is preliminary data.</text>
</comment>
<keyword evidence="13" id="KW-1185">Reference proteome</keyword>
<dbReference type="EMBL" id="BHYL01000151">
    <property type="protein sequence ID" value="GCD20453.1"/>
    <property type="molecule type" value="Genomic_DNA"/>
</dbReference>
<dbReference type="Gene3D" id="3.90.550.10">
    <property type="entry name" value="Spore Coat Polysaccharide Biosynthesis Protein SpsA, Chain A"/>
    <property type="match status" value="1"/>
</dbReference>
<dbReference type="Pfam" id="PF00535">
    <property type="entry name" value="Glycos_transf_2"/>
    <property type="match status" value="1"/>
</dbReference>
<dbReference type="PANTHER" id="PTHR43646">
    <property type="entry name" value="GLYCOSYLTRANSFERASE"/>
    <property type="match status" value="1"/>
</dbReference>
<comment type="function">
    <text evidence="6">Catalyzes the glycosylation of 4,4'-diaponeurosporenoate, i.e. the esterification of glucose at the C1'' position with the carboxyl group of 4,4'-diaponeurosporenic acid, to form glycosyl-4,4'-diaponeurosporenoate. This is a step in the biosynthesis of staphyloxanthin, an orange pigment present in most staphylococci strains.</text>
</comment>
<comment type="pathway">
    <text evidence="7">Carotenoid biosynthesis; staphyloxanthin biosynthesis; staphyloxanthin from farnesyl diphosphate: step 4/5.</text>
</comment>
<keyword evidence="5" id="KW-0472">Membrane</keyword>
<dbReference type="RefSeq" id="WP_124342961.1">
    <property type="nucleotide sequence ID" value="NZ_BHYL01000151.1"/>
</dbReference>
<dbReference type="OrthoDB" id="9777873at2"/>
<evidence type="ECO:0000256" key="9">
    <source>
        <dbReference type="ARBA" id="ARBA00040345"/>
    </source>
</evidence>
<protein>
    <recommendedName>
        <fullName evidence="9">4,4'-diaponeurosporenoate glycosyltransferase</fullName>
    </recommendedName>
</protein>
<gene>
    <name evidence="12" type="primary">gtrB</name>
    <name evidence="12" type="ORF">CTKZ_20150</name>
</gene>
<dbReference type="GO" id="GO:0005886">
    <property type="term" value="C:plasma membrane"/>
    <property type="evidence" value="ECO:0007669"/>
    <property type="project" value="UniProtKB-SubCell"/>
</dbReference>